<organism evidence="2">
    <name type="scientific">marine sediment metagenome</name>
    <dbReference type="NCBI Taxonomy" id="412755"/>
    <lineage>
        <taxon>unclassified sequences</taxon>
        <taxon>metagenomes</taxon>
        <taxon>ecological metagenomes</taxon>
    </lineage>
</organism>
<name>A0A0F9U225_9ZZZZ</name>
<dbReference type="InterPro" id="IPR025595">
    <property type="entry name" value="PterinBD-DUF4346"/>
</dbReference>
<gene>
    <name evidence="2" type="ORF">LCGC14_0583130</name>
</gene>
<accession>A0A0F9U225</accession>
<evidence type="ECO:0000259" key="1">
    <source>
        <dbReference type="Pfam" id="PF14251"/>
    </source>
</evidence>
<feature type="non-terminal residue" evidence="2">
    <location>
        <position position="1"/>
    </location>
</feature>
<feature type="domain" description="DUF4346" evidence="1">
    <location>
        <begin position="109"/>
        <end position="187"/>
    </location>
</feature>
<dbReference type="EMBL" id="LAZR01000888">
    <property type="protein sequence ID" value="KKN55376.1"/>
    <property type="molecule type" value="Genomic_DNA"/>
</dbReference>
<reference evidence="2" key="1">
    <citation type="journal article" date="2015" name="Nature">
        <title>Complex archaea that bridge the gap between prokaryotes and eukaryotes.</title>
        <authorList>
            <person name="Spang A."/>
            <person name="Saw J.H."/>
            <person name="Jorgensen S.L."/>
            <person name="Zaremba-Niedzwiedzka K."/>
            <person name="Martijn J."/>
            <person name="Lind A.E."/>
            <person name="van Eijk R."/>
            <person name="Schleper C."/>
            <person name="Guy L."/>
            <person name="Ettema T.J."/>
        </authorList>
    </citation>
    <scope>NUCLEOTIDE SEQUENCE</scope>
</reference>
<proteinExistence type="predicted"/>
<comment type="caution">
    <text evidence="2">The sequence shown here is derived from an EMBL/GenBank/DDBJ whole genome shotgun (WGS) entry which is preliminary data.</text>
</comment>
<dbReference type="Pfam" id="PF14251">
    <property type="entry name" value="PterinBD-DUF4346"/>
    <property type="match status" value="1"/>
</dbReference>
<sequence>LPLFFGISNVVELMDIDSVGINGLLAAIAIELDIGILFTVEHSPKLMGGVKELKQSIKLNFISKYSKTPPINQGLQIFKAKGKTNQIIPKIDDTNAFLVDILNPNYIPDEKGYFKIYVNHYSEKIYILFFSNHHELIGTIVGTNAEALGKKIIELKLTQNLQHINYIGRELTKAEFCLFSGKPYIQDK</sequence>
<protein>
    <recommendedName>
        <fullName evidence="1">DUF4346 domain-containing protein</fullName>
    </recommendedName>
</protein>
<dbReference type="AlphaFoldDB" id="A0A0F9U225"/>
<evidence type="ECO:0000313" key="2">
    <source>
        <dbReference type="EMBL" id="KKN55376.1"/>
    </source>
</evidence>